<feature type="compositionally biased region" description="Basic and acidic residues" evidence="1">
    <location>
        <begin position="87"/>
        <end position="109"/>
    </location>
</feature>
<feature type="compositionally biased region" description="Polar residues" evidence="1">
    <location>
        <begin position="126"/>
        <end position="135"/>
    </location>
</feature>
<accession>A0ABQ9WZZ2</accession>
<gene>
    <name evidence="2" type="ORF">BLNAU_19981</name>
</gene>
<dbReference type="EMBL" id="JARBJD010000273">
    <property type="protein sequence ID" value="KAK2945083.1"/>
    <property type="molecule type" value="Genomic_DNA"/>
</dbReference>
<dbReference type="Proteomes" id="UP001281761">
    <property type="component" value="Unassembled WGS sequence"/>
</dbReference>
<evidence type="ECO:0000313" key="2">
    <source>
        <dbReference type="EMBL" id="KAK2945083.1"/>
    </source>
</evidence>
<feature type="region of interest" description="Disordered" evidence="1">
    <location>
        <begin position="125"/>
        <end position="151"/>
    </location>
</feature>
<organism evidence="2 3">
    <name type="scientific">Blattamonas nauphoetae</name>
    <dbReference type="NCBI Taxonomy" id="2049346"/>
    <lineage>
        <taxon>Eukaryota</taxon>
        <taxon>Metamonada</taxon>
        <taxon>Preaxostyla</taxon>
        <taxon>Oxymonadida</taxon>
        <taxon>Blattamonas</taxon>
    </lineage>
</organism>
<evidence type="ECO:0000313" key="3">
    <source>
        <dbReference type="Proteomes" id="UP001281761"/>
    </source>
</evidence>
<protein>
    <submittedName>
        <fullName evidence="2">Uncharacterized protein</fullName>
    </submittedName>
</protein>
<proteinExistence type="predicted"/>
<comment type="caution">
    <text evidence="2">The sequence shown here is derived from an EMBL/GenBank/DDBJ whole genome shotgun (WGS) entry which is preliminary data.</text>
</comment>
<name>A0ABQ9WZZ2_9EUKA</name>
<sequence>MTKEGHQSFILDEPIQYVVPLQKEVQTETIDSEDSDFGAVVISSDEEEDEEKLSAERRMQRAERAKRRKELNEMEIDRLEKEWKKRAATKEKKRQDRLRLANEQTEAHQESGVIVPQVPLLEDESLGNSRSTQSIPADDFPDLRKTPRLDSTSTVSSFSIEDVDIHDASDDLGTIIQNQHKHFPLLTPLQPLSIPSTTITTFNTRKPKNRGRGLPLHSHFGLTYYDWWTEYGRREDGGMISKLALALETIAVSEVDVSTLPDRLRIVLTLFHRFRIVLTLFHRFRIVLTLFHPILALCVCDIECEERDGRADGRSTAREAELVGRADLVVFG</sequence>
<feature type="compositionally biased region" description="Basic and acidic residues" evidence="1">
    <location>
        <begin position="52"/>
        <end position="63"/>
    </location>
</feature>
<evidence type="ECO:0000256" key="1">
    <source>
        <dbReference type="SAM" id="MobiDB-lite"/>
    </source>
</evidence>
<keyword evidence="3" id="KW-1185">Reference proteome</keyword>
<reference evidence="2 3" key="1">
    <citation type="journal article" date="2022" name="bioRxiv">
        <title>Genomics of Preaxostyla Flagellates Illuminates Evolutionary Transitions and the Path Towards Mitochondrial Loss.</title>
        <authorList>
            <person name="Novak L.V.F."/>
            <person name="Treitli S.C."/>
            <person name="Pyrih J."/>
            <person name="Halakuc P."/>
            <person name="Pipaliya S.V."/>
            <person name="Vacek V."/>
            <person name="Brzon O."/>
            <person name="Soukal P."/>
            <person name="Eme L."/>
            <person name="Dacks J.B."/>
            <person name="Karnkowska A."/>
            <person name="Elias M."/>
            <person name="Hampl V."/>
        </authorList>
    </citation>
    <scope>NUCLEOTIDE SEQUENCE [LARGE SCALE GENOMIC DNA]</scope>
    <source>
        <strain evidence="2">NAU3</strain>
        <tissue evidence="2">Gut</tissue>
    </source>
</reference>
<feature type="region of interest" description="Disordered" evidence="1">
    <location>
        <begin position="42"/>
        <end position="68"/>
    </location>
</feature>
<feature type="region of interest" description="Disordered" evidence="1">
    <location>
        <begin position="87"/>
        <end position="111"/>
    </location>
</feature>